<keyword evidence="2" id="KW-1185">Reference proteome</keyword>
<organism evidence="1 2">
    <name type="scientific">Spirosoma endophyticum</name>
    <dbReference type="NCBI Taxonomy" id="662367"/>
    <lineage>
        <taxon>Bacteria</taxon>
        <taxon>Pseudomonadati</taxon>
        <taxon>Bacteroidota</taxon>
        <taxon>Cytophagia</taxon>
        <taxon>Cytophagales</taxon>
        <taxon>Cytophagaceae</taxon>
        <taxon>Spirosoma</taxon>
    </lineage>
</organism>
<dbReference type="EMBL" id="FOLQ01000024">
    <property type="protein sequence ID" value="SFF00708.1"/>
    <property type="molecule type" value="Genomic_DNA"/>
</dbReference>
<evidence type="ECO:0000313" key="1">
    <source>
        <dbReference type="EMBL" id="SFF00708.1"/>
    </source>
</evidence>
<dbReference type="AlphaFoldDB" id="A0A1I2F7H7"/>
<name>A0A1I2F7H7_9BACT</name>
<dbReference type="RefSeq" id="WP_093833640.1">
    <property type="nucleotide sequence ID" value="NZ_FOLQ01000024.1"/>
</dbReference>
<accession>A0A1I2F7H7</accession>
<evidence type="ECO:0000313" key="2">
    <source>
        <dbReference type="Proteomes" id="UP000198598"/>
    </source>
</evidence>
<dbReference type="Proteomes" id="UP000198598">
    <property type="component" value="Unassembled WGS sequence"/>
</dbReference>
<reference evidence="1 2" key="1">
    <citation type="submission" date="2016-10" db="EMBL/GenBank/DDBJ databases">
        <authorList>
            <person name="de Groot N.N."/>
        </authorList>
    </citation>
    <scope>NUCLEOTIDE SEQUENCE [LARGE SCALE GENOMIC DNA]</scope>
    <source>
        <strain evidence="1 2">DSM 26130</strain>
    </source>
</reference>
<sequence>MGNLLPDKDSVNKDGYSPEYIVLGWLDAATNFHRCYTHVITYVSQHVPGQDLRKGNPLDTGQFPIGQLHRMLIQMRREVEMLAQDMGQGRGFTKLSVRKSHKKLATHTLFLNRLTYQAQLRLDLVSRSAS</sequence>
<protein>
    <submittedName>
        <fullName evidence="1">Uncharacterized protein</fullName>
    </submittedName>
</protein>
<gene>
    <name evidence="1" type="ORF">SAMN05216167_12477</name>
</gene>
<proteinExistence type="predicted"/>